<feature type="region of interest" description="Disordered" evidence="1">
    <location>
        <begin position="1"/>
        <end position="23"/>
    </location>
</feature>
<dbReference type="InterPro" id="IPR043954">
    <property type="entry name" value="Snu56_snRNP"/>
</dbReference>
<feature type="compositionally biased region" description="Basic and acidic residues" evidence="1">
    <location>
        <begin position="1"/>
        <end position="11"/>
    </location>
</feature>
<feature type="compositionally biased region" description="Low complexity" evidence="1">
    <location>
        <begin position="274"/>
        <end position="296"/>
    </location>
</feature>
<name>A0A8J2T7N1_ZYGB2</name>
<gene>
    <name evidence="2" type="ORF">BN860_01112g</name>
</gene>
<dbReference type="EMBL" id="HG316460">
    <property type="protein sequence ID" value="CDF90444.1"/>
    <property type="molecule type" value="Genomic_DNA"/>
</dbReference>
<reference evidence="3" key="1">
    <citation type="journal article" date="2013" name="Genome Announc.">
        <title>Genome sequence of the food spoilage yeast Zygosaccharomyces bailii CLIB 213(T).</title>
        <authorList>
            <person name="Galeote V."/>
            <person name="Bigey F."/>
            <person name="Devillers H."/>
            <person name="Neuveglise C."/>
            <person name="Dequin S."/>
        </authorList>
    </citation>
    <scope>NUCLEOTIDE SEQUENCE [LARGE SCALE GENOMIC DNA]</scope>
    <source>
        <strain evidence="3">CLIB 213 / ATCC 58445 / CBS 680 / CCRC 21525 / NBRC 1098 / NCYC 1416 / NRRL Y-2227</strain>
    </source>
</reference>
<evidence type="ECO:0000256" key="1">
    <source>
        <dbReference type="SAM" id="MobiDB-lite"/>
    </source>
</evidence>
<keyword evidence="3" id="KW-1185">Reference proteome</keyword>
<dbReference type="AlphaFoldDB" id="A0A8J2T7N1"/>
<dbReference type="Proteomes" id="UP000019375">
    <property type="component" value="Unassembled WGS sequence"/>
</dbReference>
<dbReference type="Pfam" id="PF19097">
    <property type="entry name" value="Snu56_snRNP"/>
    <property type="match status" value="1"/>
</dbReference>
<dbReference type="GO" id="GO:0003729">
    <property type="term" value="F:mRNA binding"/>
    <property type="evidence" value="ECO:0007669"/>
    <property type="project" value="InterPro"/>
</dbReference>
<feature type="region of interest" description="Disordered" evidence="1">
    <location>
        <begin position="269"/>
        <end position="302"/>
    </location>
</feature>
<sequence length="424" mass="48374">MSKRPRSDFPPHKASKRIRKQDSSDRQEIWKILDGVRTQYAGAETSIKNSNLFIPIFSDNSHYSTCIEALQEYVDPSKLQLHQCPGVIPAYAVLVNFSLMDCCLVLPLLFGIKNRSRISPFSSIDHFTVPRETNLCGCFYLPSSCTRHEANNILIHETRFQTNYNFKEYYVRPQTTLRQFTRNVAAFFSGIKFGKSTKITSKQFYRALIKPYNTIDLGIKEIPFMGEGLYDVARLVKSNLPLIEKAKTNMQHYAQDLIQYNRAPLAKETALSTPKQSPKPQQSPKVQQQSSSKVSSGATSRPNYMTQDQIKQHCIATVRASQDVVKGKSPYQILKTYVKCPRQSYIDKIYQNLNDLRSRTNCNIVVLNLNNLHESRSWFDSLEVSKFTPHAQQPHPSTVRVVSIGGIGEHVIKALDLVYNILQQ</sequence>
<dbReference type="OrthoDB" id="4034976at2759"/>
<protein>
    <submittedName>
        <fullName evidence="2">ZYBA0S07-01112g1_1</fullName>
    </submittedName>
</protein>
<organism evidence="2 3">
    <name type="scientific">Zygosaccharomyces bailii (strain CLIB 213 / ATCC 58445 / CBS 680 / BCRC 21525 / NBRC 1098 / NCYC 1416 / NRRL Y-2227)</name>
    <dbReference type="NCBI Taxonomy" id="1333698"/>
    <lineage>
        <taxon>Eukaryota</taxon>
        <taxon>Fungi</taxon>
        <taxon>Dikarya</taxon>
        <taxon>Ascomycota</taxon>
        <taxon>Saccharomycotina</taxon>
        <taxon>Saccharomycetes</taxon>
        <taxon>Saccharomycetales</taxon>
        <taxon>Saccharomycetaceae</taxon>
        <taxon>Zygosaccharomyces</taxon>
    </lineage>
</organism>
<proteinExistence type="predicted"/>
<evidence type="ECO:0000313" key="3">
    <source>
        <dbReference type="Proteomes" id="UP000019375"/>
    </source>
</evidence>
<evidence type="ECO:0000313" key="2">
    <source>
        <dbReference type="EMBL" id="CDF90444.1"/>
    </source>
</evidence>
<accession>A0A8J2T7N1</accession>
<dbReference type="GO" id="GO:0000398">
    <property type="term" value="P:mRNA splicing, via spliceosome"/>
    <property type="evidence" value="ECO:0007669"/>
    <property type="project" value="InterPro"/>
</dbReference>